<protein>
    <recommendedName>
        <fullName evidence="4">Zinc finger CCCH domain-containing protein 13</fullName>
    </recommendedName>
</protein>
<accession>A0A8J5EWK7</accession>
<dbReference type="PANTHER" id="PTHR38160:SF1">
    <property type="entry name" value="ZINC FINGER CCCH DOMAIN-CONTAINING PROTEIN 40"/>
    <property type="match status" value="1"/>
</dbReference>
<feature type="compositionally biased region" description="Basic and acidic residues" evidence="1">
    <location>
        <begin position="325"/>
        <end position="347"/>
    </location>
</feature>
<organism evidence="2 3">
    <name type="scientific">Zingiber officinale</name>
    <name type="common">Ginger</name>
    <name type="synonym">Amomum zingiber</name>
    <dbReference type="NCBI Taxonomy" id="94328"/>
    <lineage>
        <taxon>Eukaryota</taxon>
        <taxon>Viridiplantae</taxon>
        <taxon>Streptophyta</taxon>
        <taxon>Embryophyta</taxon>
        <taxon>Tracheophyta</taxon>
        <taxon>Spermatophyta</taxon>
        <taxon>Magnoliopsida</taxon>
        <taxon>Liliopsida</taxon>
        <taxon>Zingiberales</taxon>
        <taxon>Zingiberaceae</taxon>
        <taxon>Zingiber</taxon>
    </lineage>
</organism>
<dbReference type="GO" id="GO:0046872">
    <property type="term" value="F:metal ion binding"/>
    <property type="evidence" value="ECO:0007669"/>
    <property type="project" value="InterPro"/>
</dbReference>
<dbReference type="InterPro" id="IPR045868">
    <property type="entry name" value="Znf_C3H13/40"/>
</dbReference>
<feature type="compositionally biased region" description="Basic and acidic residues" evidence="1">
    <location>
        <begin position="178"/>
        <end position="193"/>
    </location>
</feature>
<feature type="region of interest" description="Disordered" evidence="1">
    <location>
        <begin position="112"/>
        <end position="197"/>
    </location>
</feature>
<dbReference type="EMBL" id="JACMSC010000018">
    <property type="protein sequence ID" value="KAG6475751.1"/>
    <property type="molecule type" value="Genomic_DNA"/>
</dbReference>
<reference evidence="2 3" key="1">
    <citation type="submission" date="2020-08" db="EMBL/GenBank/DDBJ databases">
        <title>Plant Genome Project.</title>
        <authorList>
            <person name="Zhang R.-G."/>
        </authorList>
    </citation>
    <scope>NUCLEOTIDE SEQUENCE [LARGE SCALE GENOMIC DNA]</scope>
    <source>
        <tissue evidence="2">Rhizome</tissue>
    </source>
</reference>
<gene>
    <name evidence="2" type="ORF">ZIOFF_064980</name>
</gene>
<evidence type="ECO:0000256" key="1">
    <source>
        <dbReference type="SAM" id="MobiDB-lite"/>
    </source>
</evidence>
<keyword evidence="3" id="KW-1185">Reference proteome</keyword>
<proteinExistence type="predicted"/>
<evidence type="ECO:0000313" key="3">
    <source>
        <dbReference type="Proteomes" id="UP000734854"/>
    </source>
</evidence>
<dbReference type="AlphaFoldDB" id="A0A8J5EWK7"/>
<dbReference type="Proteomes" id="UP000734854">
    <property type="component" value="Unassembled WGS sequence"/>
</dbReference>
<evidence type="ECO:0000313" key="2">
    <source>
        <dbReference type="EMBL" id="KAG6475751.1"/>
    </source>
</evidence>
<name>A0A8J5EWK7_ZINOF</name>
<feature type="compositionally biased region" description="Basic residues" evidence="1">
    <location>
        <begin position="150"/>
        <end position="163"/>
    </location>
</feature>
<comment type="caution">
    <text evidence="2">The sequence shown here is derived from an EMBL/GenBank/DDBJ whole genome shotgun (WGS) entry which is preliminary data.</text>
</comment>
<evidence type="ECO:0008006" key="4">
    <source>
        <dbReference type="Google" id="ProtNLM"/>
    </source>
</evidence>
<feature type="region of interest" description="Disordered" evidence="1">
    <location>
        <begin position="309"/>
        <end position="352"/>
    </location>
</feature>
<dbReference type="PANTHER" id="PTHR38160">
    <property type="entry name" value="ZINC FINGER CCCH DOMAIN-CONTAINING PROTEIN 40"/>
    <property type="match status" value="1"/>
</dbReference>
<sequence length="527" mass="59973">MKLGFPRRRVAFCLSVYFATLSDRLRLPASCTISYLIVARLCFDLSSSWSPCLGGSFTRRSSAYCSRGVDALARAATLPMARRSSVASAGLSVVIACRRDLRSADLRDKLDRRYSPHRRVSPGRVPRAQHSFRYQKPISRDRGSSLSRSPIRRSDRRHRKKHRTDGESDFSESFKASDGSEERKKEDKVPSYDDKDDLEEQLRQLQLDIEMLDDHKSQLESLLDEKINEAHKLSTRMEDLESQLNKEQEDYKRITSKIKKFIRAHGRYIKAQEELKRQVFHVQGSQTRLQKIGDQFSSDTLKLNAYEDDPSANIISDGDPNADGNLRKRERDFEAPFRSEKSQRSERPAPMSETTIKRIETMKAILKRNTSQVEDYNHKQGRNASSIGSLDKGKGLEVRHSLPLTGMAAHAIDELLEANEFDEKHEAAETIAVNETDDADRSTKSTCIPPPPQATQNAYKQVVVQTSVLDIPMVKIYPHIYQGDDDEIDVEKVDSEMLDIDINSEVDIEQEIVLATEVQILLFLGLK</sequence>